<name>A0A1W1HC13_9BACT</name>
<sequence length="377" mass="44120">MSINRKKHTLYTFSIIVTIFIIILAGEILARIFVQEYTIPYPPEIKTIDPYSSNPFIFWSRQFLHSHIPHAQYYQARSYYKVKYNINSSGFRGYDISTKKKGWKRIAIIGDSIVEGHGCEIEDTFTYSLNEKAYKYSWEVINFGVQGASPLYYALNLQRYLSANPDAVMIVLFENDIHDDRIQEKNYFKQPFLDNPDALFPGDKNPELQIVNRSKMYILMRRGFHNIFKNHIEQIILENNTFNILNNEQEELNRLSPWLVAPSMFDQQWQMSSLYLDIIVEALKKKEIPLYVVFLALGALSPEKDSAYKKHVMDFNQKVESWSHNNQTTFISLVPLAKKLFVHYSPTDIMIVNDGHPTPKTHQIISEYLWSSFLADK</sequence>
<keyword evidence="1" id="KW-1133">Transmembrane helix</keyword>
<proteinExistence type="predicted"/>
<evidence type="ECO:0008006" key="4">
    <source>
        <dbReference type="Google" id="ProtNLM"/>
    </source>
</evidence>
<dbReference type="OrthoDB" id="916975at2"/>
<gene>
    <name evidence="2" type="ORF">MTBBW1_2030079</name>
</gene>
<dbReference type="STRING" id="1246637.MTBBW1_2030079"/>
<feature type="transmembrane region" description="Helical" evidence="1">
    <location>
        <begin position="12"/>
        <end position="34"/>
    </location>
</feature>
<keyword evidence="1" id="KW-0812">Transmembrane</keyword>
<organism evidence="2 3">
    <name type="scientific">Desulfamplus magnetovallimortis</name>
    <dbReference type="NCBI Taxonomy" id="1246637"/>
    <lineage>
        <taxon>Bacteria</taxon>
        <taxon>Pseudomonadati</taxon>
        <taxon>Thermodesulfobacteriota</taxon>
        <taxon>Desulfobacteria</taxon>
        <taxon>Desulfobacterales</taxon>
        <taxon>Desulfobacteraceae</taxon>
        <taxon>Desulfamplus</taxon>
    </lineage>
</organism>
<dbReference type="Gene3D" id="3.40.50.1110">
    <property type="entry name" value="SGNH hydrolase"/>
    <property type="match status" value="1"/>
</dbReference>
<evidence type="ECO:0000256" key="1">
    <source>
        <dbReference type="SAM" id="Phobius"/>
    </source>
</evidence>
<dbReference type="GO" id="GO:0016788">
    <property type="term" value="F:hydrolase activity, acting on ester bonds"/>
    <property type="evidence" value="ECO:0007669"/>
    <property type="project" value="UniProtKB-ARBA"/>
</dbReference>
<reference evidence="2 3" key="1">
    <citation type="submission" date="2017-03" db="EMBL/GenBank/DDBJ databases">
        <authorList>
            <person name="Afonso C.L."/>
            <person name="Miller P.J."/>
            <person name="Scott M.A."/>
            <person name="Spackman E."/>
            <person name="Goraichik I."/>
            <person name="Dimitrov K.M."/>
            <person name="Suarez D.L."/>
            <person name="Swayne D.E."/>
        </authorList>
    </citation>
    <scope>NUCLEOTIDE SEQUENCE [LARGE SCALE GENOMIC DNA]</scope>
    <source>
        <strain evidence="2">PRJEB14757</strain>
    </source>
</reference>
<keyword evidence="3" id="KW-1185">Reference proteome</keyword>
<dbReference type="SUPFAM" id="SSF52266">
    <property type="entry name" value="SGNH hydrolase"/>
    <property type="match status" value="1"/>
</dbReference>
<evidence type="ECO:0000313" key="3">
    <source>
        <dbReference type="Proteomes" id="UP000191931"/>
    </source>
</evidence>
<evidence type="ECO:0000313" key="2">
    <source>
        <dbReference type="EMBL" id="SLM29989.1"/>
    </source>
</evidence>
<dbReference type="RefSeq" id="WP_080807247.1">
    <property type="nucleotide sequence ID" value="NZ_LT828556.1"/>
</dbReference>
<dbReference type="EMBL" id="FWEV01000117">
    <property type="protein sequence ID" value="SLM29989.1"/>
    <property type="molecule type" value="Genomic_DNA"/>
</dbReference>
<accession>A0A1W1HC13</accession>
<keyword evidence="1" id="KW-0472">Membrane</keyword>
<dbReference type="CDD" id="cd00229">
    <property type="entry name" value="SGNH_hydrolase"/>
    <property type="match status" value="1"/>
</dbReference>
<dbReference type="AlphaFoldDB" id="A0A1W1HC13"/>
<dbReference type="Proteomes" id="UP000191931">
    <property type="component" value="Unassembled WGS sequence"/>
</dbReference>
<protein>
    <recommendedName>
        <fullName evidence="4">SGNH hydrolase-type esterase domain-containing protein</fullName>
    </recommendedName>
</protein>
<dbReference type="InterPro" id="IPR036514">
    <property type="entry name" value="SGNH_hydro_sf"/>
</dbReference>